<feature type="compositionally biased region" description="Polar residues" evidence="1">
    <location>
        <begin position="1258"/>
        <end position="1274"/>
    </location>
</feature>
<evidence type="ECO:0000313" key="4">
    <source>
        <dbReference type="Proteomes" id="UP001155241"/>
    </source>
</evidence>
<dbReference type="Pfam" id="PF13287">
    <property type="entry name" value="Fn3_assoc"/>
    <property type="match status" value="1"/>
</dbReference>
<keyword evidence="3" id="KW-0808">Transferase</keyword>
<protein>
    <submittedName>
        <fullName evidence="3">CotH kinase family protein</fullName>
    </submittedName>
</protein>
<keyword evidence="3" id="KW-0418">Kinase</keyword>
<dbReference type="Pfam" id="PF08757">
    <property type="entry name" value="CotH"/>
    <property type="match status" value="1"/>
</dbReference>
<dbReference type="InterPro" id="IPR014867">
    <property type="entry name" value="Spore_coat_CotH_CotH2/3/7"/>
</dbReference>
<dbReference type="InterPro" id="IPR026876">
    <property type="entry name" value="Fn3_assoc_repeat"/>
</dbReference>
<proteinExistence type="predicted"/>
<dbReference type="InterPro" id="IPR008979">
    <property type="entry name" value="Galactose-bd-like_sf"/>
</dbReference>
<dbReference type="InterPro" id="IPR059177">
    <property type="entry name" value="GH29D-like_dom"/>
</dbReference>
<dbReference type="Pfam" id="PF13290">
    <property type="entry name" value="CHB_HEX_C_1"/>
    <property type="match status" value="1"/>
</dbReference>
<dbReference type="PROSITE" id="PS00018">
    <property type="entry name" value="EF_HAND_1"/>
    <property type="match status" value="1"/>
</dbReference>
<dbReference type="RefSeq" id="WP_252855311.1">
    <property type="nucleotide sequence ID" value="NZ_JAMXLR010000090.1"/>
</dbReference>
<evidence type="ECO:0000259" key="2">
    <source>
        <dbReference type="PROSITE" id="PS51841"/>
    </source>
</evidence>
<feature type="region of interest" description="Disordered" evidence="1">
    <location>
        <begin position="201"/>
        <end position="236"/>
    </location>
</feature>
<dbReference type="Pfam" id="PF00932">
    <property type="entry name" value="LTD"/>
    <property type="match status" value="1"/>
</dbReference>
<feature type="region of interest" description="Disordered" evidence="1">
    <location>
        <begin position="1251"/>
        <end position="1274"/>
    </location>
</feature>
<dbReference type="EMBL" id="JAMXLR010000090">
    <property type="protein sequence ID" value="MCO6047199.1"/>
    <property type="molecule type" value="Genomic_DNA"/>
</dbReference>
<name>A0A9X2FEH2_9BACT</name>
<dbReference type="InterPro" id="IPR036439">
    <property type="entry name" value="Dockerin_dom_sf"/>
</dbReference>
<dbReference type="InterPro" id="IPR036415">
    <property type="entry name" value="Lamin_tail_dom_sf"/>
</dbReference>
<evidence type="ECO:0000313" key="3">
    <source>
        <dbReference type="EMBL" id="MCO6047199.1"/>
    </source>
</evidence>
<dbReference type="Proteomes" id="UP001155241">
    <property type="component" value="Unassembled WGS sequence"/>
</dbReference>
<dbReference type="GO" id="GO:0016301">
    <property type="term" value="F:kinase activity"/>
    <property type="evidence" value="ECO:0007669"/>
    <property type="project" value="UniProtKB-KW"/>
</dbReference>
<evidence type="ECO:0000256" key="1">
    <source>
        <dbReference type="SAM" id="MobiDB-lite"/>
    </source>
</evidence>
<dbReference type="InterPro" id="IPR001322">
    <property type="entry name" value="Lamin_tail_dom"/>
</dbReference>
<sequence>MSICIARKSLRTLTFEKLESRVVLSSTPIITEFVASNDNSLDDGDGNSSDWIEIYNPTKDVIDLAGWHLTDKADNLDKWTFPSLPQSILSPGEYLVVFASSQDTETYIDPEGNLHTDFALSANGEFLGLTDPLENIVWSYAPEFPSQLTDVSYGVNTQVVDLIDDSTTTSAWVPTSDVLDTGASPAWTQIAFDDSSWAQSASGPGVGFDSSTGHSPGPANGMELSDLVGGDLTDPEDDGILAVTFEAGASGNSPTGEEPARALDNTDSTKWLAFAPSGTYYEMHFTDGLPRVVDGYTITSANDASNRDPYSWTLSGSNDGETYTIVDDRNAQDFDDRFETRLYEFSNTTGYSSYRFDFQTEYGVTGDNRPNSIQMAEIELFSSQEFNMDQLVDLDLQSEWQENRSSIYQRVEFNVVDPSALGALWMDMQFNDGFVAYLNGVKVVEDNAPANPNWQSLAPEEREDSEAFSPKRFDLSEFHDLLVSGDNVLAIHALNDNNFSSELLSRPRLTAASLDMSAATELYYKTPTPGAANGEGNLGFVSTPALSVPHGFYSNEFSLSISTESPEALIYYTTNGDTPTPESGSLYTGPITIDGTTAILAAAFQEGFYDSTVVGSTYVFVNDVVSQSYSSTLAAGFPTSWGGVSPDYGMDPDVIGNFDGAGNSLGGDRFGGQYASTIQSDLLAIPTLSIVMETEELFGPDGIYTLSTNGGVAYERATSVELIYPDGSEGFQINAGIRMQGGAFRRHDLSKKHSFRLLFKDDYGPTKLDFPLFGEDAVASFDTITLRMESNDGYAWDGAGTQPQYARDAFASRTLAALGQVASHSNRVHLYINGIYWGVYNPTERPDASFAAMYFGGDKDNWDAINDGSPTDGDLDAWNAMVDLAQQAGSGSSSSRAAAYQRLQGANPDGSNNPAYEDYLDIDNYIDYLMVNFYGGNVDWPHRNWYAVRERGVDSTGFKFVSWDAESTMNLFGSNINTNRLDANVEAAQPYSYLRNNEEFRIRFADRAHRALFNDGALTPDEAIARYQSLLAEMEQAIVAESARWGDMHRGLPLTKAQWEAEGQSVIDTFLTGRTDVFINQLRSAGLYPSVDAPTFSQHGGPVAAGGIDLEITSTGGVIYYTLDGSDPRATGGAAVGQAYIAPVVVTPGVTVKARTLIGGEWSALNEATFEPLPLPGDYDGNGTVEQADYVVWRSQFGTEVPTPGAGADGNLDGVVDLADYTVWRNHLGASVALNEPAPLQASSSSPAVAAVTTSAAETNDQETQGVSSAQHPYSIQQGVTAGRVAGRAEVTQDPLPQPWSSVRADVALQFLYPNQQQEQPSNKSPAKLVGVGSSLGDEGYDTSAELHAVEEVFADLATEVIHTL</sequence>
<dbReference type="InterPro" id="IPR018247">
    <property type="entry name" value="EF_Hand_1_Ca_BS"/>
</dbReference>
<accession>A0A9X2FEH2</accession>
<dbReference type="GO" id="GO:0000272">
    <property type="term" value="P:polysaccharide catabolic process"/>
    <property type="evidence" value="ECO:0007669"/>
    <property type="project" value="InterPro"/>
</dbReference>
<dbReference type="SUPFAM" id="SSF49785">
    <property type="entry name" value="Galactose-binding domain-like"/>
    <property type="match status" value="1"/>
</dbReference>
<reference evidence="3" key="1">
    <citation type="submission" date="2022-06" db="EMBL/GenBank/DDBJ databases">
        <title>Aeoliella straminimaris, a novel planctomycete from sediments.</title>
        <authorList>
            <person name="Vitorino I.R."/>
            <person name="Lage O.M."/>
        </authorList>
    </citation>
    <scope>NUCLEOTIDE SEQUENCE</scope>
    <source>
        <strain evidence="3">ICT_H6.2</strain>
    </source>
</reference>
<dbReference type="PROSITE" id="PS51841">
    <property type="entry name" value="LTD"/>
    <property type="match status" value="1"/>
</dbReference>
<dbReference type="Gene3D" id="2.60.120.260">
    <property type="entry name" value="Galactose-binding domain-like"/>
    <property type="match status" value="2"/>
</dbReference>
<feature type="domain" description="LTD" evidence="2">
    <location>
        <begin position="20"/>
        <end position="300"/>
    </location>
</feature>
<gene>
    <name evidence="3" type="ORF">NG895_25145</name>
</gene>
<dbReference type="SUPFAM" id="SSF74853">
    <property type="entry name" value="Lamin A/C globular tail domain"/>
    <property type="match status" value="1"/>
</dbReference>
<comment type="caution">
    <text evidence="3">The sequence shown here is derived from an EMBL/GenBank/DDBJ whole genome shotgun (WGS) entry which is preliminary data.</text>
</comment>
<dbReference type="Gene3D" id="1.10.1330.10">
    <property type="entry name" value="Dockerin domain"/>
    <property type="match status" value="1"/>
</dbReference>
<organism evidence="3 4">
    <name type="scientific">Aeoliella straminimaris</name>
    <dbReference type="NCBI Taxonomy" id="2954799"/>
    <lineage>
        <taxon>Bacteria</taxon>
        <taxon>Pseudomonadati</taxon>
        <taxon>Planctomycetota</taxon>
        <taxon>Planctomycetia</taxon>
        <taxon>Pirellulales</taxon>
        <taxon>Lacipirellulaceae</taxon>
        <taxon>Aeoliella</taxon>
    </lineage>
</organism>
<keyword evidence="4" id="KW-1185">Reference proteome</keyword>
<dbReference type="Gene3D" id="2.60.40.1260">
    <property type="entry name" value="Lamin Tail domain"/>
    <property type="match status" value="1"/>
</dbReference>
<dbReference type="SUPFAM" id="SSF63446">
    <property type="entry name" value="Type I dockerin domain"/>
    <property type="match status" value="1"/>
</dbReference>